<protein>
    <submittedName>
        <fullName evidence="3">Sporozoite surface protein 3, putative</fullName>
    </submittedName>
</protein>
<evidence type="ECO:0000256" key="1">
    <source>
        <dbReference type="SAM" id="Phobius"/>
    </source>
</evidence>
<keyword evidence="1" id="KW-0472">Membrane</keyword>
<dbReference type="AlphaFoldDB" id="A0A1C3L2N3"/>
<evidence type="ECO:0000313" key="4">
    <source>
        <dbReference type="Proteomes" id="UP000219799"/>
    </source>
</evidence>
<feature type="chain" id="PRO_5008678296" evidence="2">
    <location>
        <begin position="22"/>
        <end position="437"/>
    </location>
</feature>
<evidence type="ECO:0000256" key="2">
    <source>
        <dbReference type="SAM" id="SignalP"/>
    </source>
</evidence>
<dbReference type="VEuPathDB" id="PlasmoDB:PmUG01_14043900"/>
<dbReference type="EMBL" id="LT594502">
    <property type="protein sequence ID" value="SBT80789.1"/>
    <property type="molecule type" value="Genomic_DNA"/>
</dbReference>
<name>A0A1C3L2N3_PLAMA</name>
<accession>A0A1C3L2N3</accession>
<dbReference type="Proteomes" id="UP000219799">
    <property type="component" value="Chromosome 14"/>
</dbReference>
<sequence length="437" mass="50546">MSTKLCYILFLFVYLCTPVKNEGYMCDFSSEKYSLDMGDYYDDVICYHEIGEGDSIGMIIPRYRDGNENIHIITKCFDKISLKKSGDNPVSIYEVFTNDEISLSNANIFYNSEYLSSILHIKKVSKSNYIHCAFESRNAKGVPVHRGMTKISIKNTVINNENKSNRKVIDLFNKIDLNKDNSKNKYSISAEPGHILYILGIKMTNNKFIYFDDNCPIDFEQIGDIYKYIFPLINEKEVTYDCPMYLDENGKNISVGLLHITFVQKNPTLVDISKEILKMYMKYDIEKNLIKLLYGTEQEDNKLNGSRYIQQSIDINETQTSNLQSMNLDKEHCNNDKCNELFDNSHCSSICGNGYRLHSNYNVHYDTQGVVPCNNGECSIYDEIEPLIIFSFMAIVIFCITVVIFIIMLYNIMHTDKRKISDPFFTYDSNIKNKETS</sequence>
<gene>
    <name evidence="3" type="primary">SSP3</name>
    <name evidence="3" type="ORF">PMLGA01_140028700</name>
</gene>
<evidence type="ECO:0000313" key="3">
    <source>
        <dbReference type="EMBL" id="SBT80789.1"/>
    </source>
</evidence>
<proteinExistence type="predicted"/>
<keyword evidence="1" id="KW-0812">Transmembrane</keyword>
<reference evidence="3 4" key="1">
    <citation type="submission" date="2016-06" db="EMBL/GenBank/DDBJ databases">
        <authorList>
            <consortium name="Pathogen Informatics"/>
        </authorList>
    </citation>
    <scope>NUCLEOTIDE SEQUENCE [LARGE SCALE GENOMIC DNA]</scope>
    <source>
        <strain evidence="3">PmlGA01</strain>
    </source>
</reference>
<keyword evidence="1" id="KW-1133">Transmembrane helix</keyword>
<organism evidence="3 4">
    <name type="scientific">Plasmodium malariae</name>
    <dbReference type="NCBI Taxonomy" id="5858"/>
    <lineage>
        <taxon>Eukaryota</taxon>
        <taxon>Sar</taxon>
        <taxon>Alveolata</taxon>
        <taxon>Apicomplexa</taxon>
        <taxon>Aconoidasida</taxon>
        <taxon>Haemosporida</taxon>
        <taxon>Plasmodiidae</taxon>
        <taxon>Plasmodium</taxon>
        <taxon>Plasmodium (Plasmodium)</taxon>
    </lineage>
</organism>
<keyword evidence="2" id="KW-0732">Signal</keyword>
<feature type="transmembrane region" description="Helical" evidence="1">
    <location>
        <begin position="387"/>
        <end position="410"/>
    </location>
</feature>
<feature type="signal peptide" evidence="2">
    <location>
        <begin position="1"/>
        <end position="21"/>
    </location>
</feature>